<dbReference type="Proteomes" id="UP000190409">
    <property type="component" value="Unassembled WGS sequence"/>
</dbReference>
<evidence type="ECO:0008006" key="4">
    <source>
        <dbReference type="Google" id="ProtNLM"/>
    </source>
</evidence>
<feature type="transmembrane region" description="Helical" evidence="1">
    <location>
        <begin position="27"/>
        <end position="47"/>
    </location>
</feature>
<evidence type="ECO:0000256" key="1">
    <source>
        <dbReference type="SAM" id="Phobius"/>
    </source>
</evidence>
<organism evidence="2 3">
    <name type="scientific">Dolosigranulum pigrum</name>
    <dbReference type="NCBI Taxonomy" id="29394"/>
    <lineage>
        <taxon>Bacteria</taxon>
        <taxon>Bacillati</taxon>
        <taxon>Bacillota</taxon>
        <taxon>Bacilli</taxon>
        <taxon>Lactobacillales</taxon>
        <taxon>Carnobacteriaceae</taxon>
        <taxon>Dolosigranulum</taxon>
    </lineage>
</organism>
<reference evidence="2 3" key="1">
    <citation type="submission" date="2017-01" db="EMBL/GenBank/DDBJ databases">
        <title>Complete Genome Sequence of Dolosigranulum pigrum isolated from a Patient with interstitial lung disease.</title>
        <authorList>
            <person name="Mukhopadhyay R."/>
            <person name="Joaquin J."/>
            <person name="Hogue R."/>
            <person name="Fitzgerald S."/>
            <person name="Jospin G."/>
            <person name="Eisen J.A."/>
            <person name="Chaturvedi V."/>
        </authorList>
    </citation>
    <scope>NUCLEOTIDE SEQUENCE [LARGE SCALE GENOMIC DNA]</scope>
    <source>
        <strain evidence="2 3">15S00348</strain>
    </source>
</reference>
<feature type="transmembrane region" description="Helical" evidence="1">
    <location>
        <begin position="234"/>
        <end position="250"/>
    </location>
</feature>
<keyword evidence="1" id="KW-0472">Membrane</keyword>
<evidence type="ECO:0000313" key="3">
    <source>
        <dbReference type="Proteomes" id="UP000190409"/>
    </source>
</evidence>
<dbReference type="EMBL" id="MUYF01000003">
    <property type="protein sequence ID" value="OOL80829.1"/>
    <property type="molecule type" value="Genomic_DNA"/>
</dbReference>
<dbReference type="AlphaFoldDB" id="A0A1S8KM58"/>
<dbReference type="Pfam" id="PF06691">
    <property type="entry name" value="DUF1189"/>
    <property type="match status" value="1"/>
</dbReference>
<keyword evidence="1" id="KW-1133">Transmembrane helix</keyword>
<feature type="transmembrane region" description="Helical" evidence="1">
    <location>
        <begin position="202"/>
        <end position="228"/>
    </location>
</feature>
<proteinExistence type="predicted"/>
<sequence length="256" mass="29094">MVIKQLLFALKNPSEQYRLAQEKSFKFWRYLLFLAAITFVGSVVRAIPLYTAAQSAAGEIAEALPTFQIKDNQLISDQKSYVHVTDSFLFFFDPDEEMDTELIEKNTSQQQTPVSFGLLKDKATLTILNSTQEFSYEQIPALDEELVRNILTSLQHGSISAVLTVLIVMFISMLIVFILEVMPIILINYISVAISRVWNLTFSANVTLLTLTLPIIFITAINSLGIVFSYQSNLLTIFSLVLFQVNVYYYRKEQSN</sequence>
<feature type="transmembrane region" description="Helical" evidence="1">
    <location>
        <begin position="161"/>
        <end position="190"/>
    </location>
</feature>
<protein>
    <recommendedName>
        <fullName evidence="4">DUF1189 domain-containing protein</fullName>
    </recommendedName>
</protein>
<name>A0A1S8KM58_9LACT</name>
<dbReference type="InterPro" id="IPR009574">
    <property type="entry name" value="DUF1189"/>
</dbReference>
<comment type="caution">
    <text evidence="2">The sequence shown here is derived from an EMBL/GenBank/DDBJ whole genome shotgun (WGS) entry which is preliminary data.</text>
</comment>
<gene>
    <name evidence="2" type="ORF">BWX42_02730</name>
</gene>
<evidence type="ECO:0000313" key="2">
    <source>
        <dbReference type="EMBL" id="OOL80829.1"/>
    </source>
</evidence>
<accession>A0A1S8KM58</accession>
<keyword evidence="1" id="KW-0812">Transmembrane</keyword>